<keyword evidence="7" id="KW-1185">Reference proteome</keyword>
<dbReference type="GO" id="GO:0003677">
    <property type="term" value="F:DNA binding"/>
    <property type="evidence" value="ECO:0007669"/>
    <property type="project" value="InterPro"/>
</dbReference>
<dbReference type="Proteomes" id="UP000660861">
    <property type="component" value="Unassembled WGS sequence"/>
</dbReference>
<dbReference type="InterPro" id="IPR014284">
    <property type="entry name" value="RNA_pol_sigma-70_dom"/>
</dbReference>
<comment type="similarity">
    <text evidence="1">Belongs to the sigma-70 factor family. ECF subfamily.</text>
</comment>
<gene>
    <name evidence="6" type="ORF">H8709_06485</name>
</gene>
<dbReference type="InterPro" id="IPR013325">
    <property type="entry name" value="RNA_pol_sigma_r2"/>
</dbReference>
<dbReference type="Gene3D" id="1.10.10.10">
    <property type="entry name" value="Winged helix-like DNA-binding domain superfamily/Winged helix DNA-binding domain"/>
    <property type="match status" value="1"/>
</dbReference>
<dbReference type="AlphaFoldDB" id="A0A926EEY7"/>
<dbReference type="SUPFAM" id="SSF88946">
    <property type="entry name" value="Sigma2 domain of RNA polymerase sigma factors"/>
    <property type="match status" value="1"/>
</dbReference>
<evidence type="ECO:0000256" key="4">
    <source>
        <dbReference type="ARBA" id="ARBA00023163"/>
    </source>
</evidence>
<protein>
    <submittedName>
        <fullName evidence="6">RNA polymerase sigma factor</fullName>
    </submittedName>
</protein>
<dbReference type="InterPro" id="IPR013249">
    <property type="entry name" value="RNA_pol_sigma70_r4_t2"/>
</dbReference>
<keyword evidence="3" id="KW-0731">Sigma factor</keyword>
<dbReference type="InterPro" id="IPR039425">
    <property type="entry name" value="RNA_pol_sigma-70-like"/>
</dbReference>
<organism evidence="6 7">
    <name type="scientific">Zongyangia hominis</name>
    <dbReference type="NCBI Taxonomy" id="2763677"/>
    <lineage>
        <taxon>Bacteria</taxon>
        <taxon>Bacillati</taxon>
        <taxon>Bacillota</taxon>
        <taxon>Clostridia</taxon>
        <taxon>Eubacteriales</taxon>
        <taxon>Oscillospiraceae</taxon>
        <taxon>Zongyangia</taxon>
    </lineage>
</organism>
<keyword evidence="4" id="KW-0804">Transcription</keyword>
<evidence type="ECO:0000256" key="2">
    <source>
        <dbReference type="ARBA" id="ARBA00023015"/>
    </source>
</evidence>
<sequence>MAQMMQQEFEKIYRETYRDIFAYTVACIRDVGNTDDLLQTVYTSFFRRMLRKGTMDVESARKYLIKSVKHELTRYYGHLKRQKEIRSLSDEDAVDGLEYEFAQEEYPDLSQGALMQEIWQMIEERGEVTKRLFILHFRLGLTIRESAEYLQISESNATSRIYRTLNELKNTYREVP</sequence>
<evidence type="ECO:0000256" key="1">
    <source>
        <dbReference type="ARBA" id="ARBA00010641"/>
    </source>
</evidence>
<accession>A0A926EEY7</accession>
<reference evidence="6" key="1">
    <citation type="submission" date="2020-08" db="EMBL/GenBank/DDBJ databases">
        <title>Genome public.</title>
        <authorList>
            <person name="Liu C."/>
            <person name="Sun Q."/>
        </authorList>
    </citation>
    <scope>NUCLEOTIDE SEQUENCE</scope>
    <source>
        <strain evidence="6">NSJ-54</strain>
    </source>
</reference>
<evidence type="ECO:0000313" key="6">
    <source>
        <dbReference type="EMBL" id="MBC8570477.1"/>
    </source>
</evidence>
<dbReference type="PANTHER" id="PTHR43133:SF46">
    <property type="entry name" value="RNA POLYMERASE SIGMA-70 FACTOR ECF SUBFAMILY"/>
    <property type="match status" value="1"/>
</dbReference>
<dbReference type="PANTHER" id="PTHR43133">
    <property type="entry name" value="RNA POLYMERASE ECF-TYPE SIGMA FACTO"/>
    <property type="match status" value="1"/>
</dbReference>
<evidence type="ECO:0000313" key="7">
    <source>
        <dbReference type="Proteomes" id="UP000660861"/>
    </source>
</evidence>
<proteinExistence type="inferred from homology"/>
<dbReference type="SUPFAM" id="SSF88659">
    <property type="entry name" value="Sigma3 and sigma4 domains of RNA polymerase sigma factors"/>
    <property type="match status" value="1"/>
</dbReference>
<dbReference type="InterPro" id="IPR036388">
    <property type="entry name" value="WH-like_DNA-bd_sf"/>
</dbReference>
<name>A0A926EEY7_9FIRM</name>
<feature type="domain" description="RNA polymerase sigma factor 70 region 4 type 2" evidence="5">
    <location>
        <begin position="117"/>
        <end position="167"/>
    </location>
</feature>
<evidence type="ECO:0000259" key="5">
    <source>
        <dbReference type="Pfam" id="PF08281"/>
    </source>
</evidence>
<dbReference type="NCBIfam" id="TIGR02937">
    <property type="entry name" value="sigma70-ECF"/>
    <property type="match status" value="1"/>
</dbReference>
<dbReference type="GO" id="GO:0016987">
    <property type="term" value="F:sigma factor activity"/>
    <property type="evidence" value="ECO:0007669"/>
    <property type="project" value="UniProtKB-KW"/>
</dbReference>
<dbReference type="Pfam" id="PF08281">
    <property type="entry name" value="Sigma70_r4_2"/>
    <property type="match status" value="1"/>
</dbReference>
<dbReference type="Gene3D" id="1.10.1740.10">
    <property type="match status" value="1"/>
</dbReference>
<comment type="caution">
    <text evidence="6">The sequence shown here is derived from an EMBL/GenBank/DDBJ whole genome shotgun (WGS) entry which is preliminary data.</text>
</comment>
<dbReference type="EMBL" id="JACRTC010000003">
    <property type="protein sequence ID" value="MBC8570477.1"/>
    <property type="molecule type" value="Genomic_DNA"/>
</dbReference>
<keyword evidence="2" id="KW-0805">Transcription regulation</keyword>
<dbReference type="GO" id="GO:0006352">
    <property type="term" value="P:DNA-templated transcription initiation"/>
    <property type="evidence" value="ECO:0007669"/>
    <property type="project" value="InterPro"/>
</dbReference>
<dbReference type="InterPro" id="IPR013324">
    <property type="entry name" value="RNA_pol_sigma_r3/r4-like"/>
</dbReference>
<evidence type="ECO:0000256" key="3">
    <source>
        <dbReference type="ARBA" id="ARBA00023082"/>
    </source>
</evidence>